<organism evidence="1 2">
    <name type="scientific">Striga asiatica</name>
    <name type="common">Asiatic witchweed</name>
    <name type="synonym">Buchnera asiatica</name>
    <dbReference type="NCBI Taxonomy" id="4170"/>
    <lineage>
        <taxon>Eukaryota</taxon>
        <taxon>Viridiplantae</taxon>
        <taxon>Streptophyta</taxon>
        <taxon>Embryophyta</taxon>
        <taxon>Tracheophyta</taxon>
        <taxon>Spermatophyta</taxon>
        <taxon>Magnoliopsida</taxon>
        <taxon>eudicotyledons</taxon>
        <taxon>Gunneridae</taxon>
        <taxon>Pentapetalae</taxon>
        <taxon>asterids</taxon>
        <taxon>lamiids</taxon>
        <taxon>Lamiales</taxon>
        <taxon>Orobanchaceae</taxon>
        <taxon>Buchnereae</taxon>
        <taxon>Striga</taxon>
    </lineage>
</organism>
<reference evidence="2" key="1">
    <citation type="journal article" date="2019" name="Curr. Biol.">
        <title>Genome Sequence of Striga asiatica Provides Insight into the Evolution of Plant Parasitism.</title>
        <authorList>
            <person name="Yoshida S."/>
            <person name="Kim S."/>
            <person name="Wafula E.K."/>
            <person name="Tanskanen J."/>
            <person name="Kim Y.M."/>
            <person name="Honaas L."/>
            <person name="Yang Z."/>
            <person name="Spallek T."/>
            <person name="Conn C.E."/>
            <person name="Ichihashi Y."/>
            <person name="Cheong K."/>
            <person name="Cui S."/>
            <person name="Der J.P."/>
            <person name="Gundlach H."/>
            <person name="Jiao Y."/>
            <person name="Hori C."/>
            <person name="Ishida J.K."/>
            <person name="Kasahara H."/>
            <person name="Kiba T."/>
            <person name="Kim M.S."/>
            <person name="Koo N."/>
            <person name="Laohavisit A."/>
            <person name="Lee Y.H."/>
            <person name="Lumba S."/>
            <person name="McCourt P."/>
            <person name="Mortimer J.C."/>
            <person name="Mutuku J.M."/>
            <person name="Nomura T."/>
            <person name="Sasaki-Sekimoto Y."/>
            <person name="Seto Y."/>
            <person name="Wang Y."/>
            <person name="Wakatake T."/>
            <person name="Sakakibara H."/>
            <person name="Demura T."/>
            <person name="Yamaguchi S."/>
            <person name="Yoneyama K."/>
            <person name="Manabe R.I."/>
            <person name="Nelson D.C."/>
            <person name="Schulman A.H."/>
            <person name="Timko M.P."/>
            <person name="dePamphilis C.W."/>
            <person name="Choi D."/>
            <person name="Shirasu K."/>
        </authorList>
    </citation>
    <scope>NUCLEOTIDE SEQUENCE [LARGE SCALE GENOMIC DNA]</scope>
    <source>
        <strain evidence="2">cv. UVA1</strain>
    </source>
</reference>
<evidence type="ECO:0000313" key="2">
    <source>
        <dbReference type="Proteomes" id="UP000325081"/>
    </source>
</evidence>
<keyword evidence="2" id="KW-1185">Reference proteome</keyword>
<dbReference type="AlphaFoldDB" id="A0A5A7P333"/>
<proteinExistence type="predicted"/>
<protein>
    <submittedName>
        <fullName evidence="1">Response regulator</fullName>
    </submittedName>
</protein>
<dbReference type="OrthoDB" id="926975at2759"/>
<sequence>MVTGREQVRVGTSKSNKIRAFELDHLLEKPSRVQIGTDFETSVGAKAQWSVRHFLDSSILMMINGEFWGDEESVKKVYGDGNQNKDNLPLSFHDLDYIPECDADDGTIPLNTILNAALTGYREQCMVRDSITTALWADQGNIRR</sequence>
<name>A0A5A7P333_STRAF</name>
<gene>
    <name evidence="1" type="ORF">STAS_02621</name>
</gene>
<dbReference type="Proteomes" id="UP000325081">
    <property type="component" value="Unassembled WGS sequence"/>
</dbReference>
<evidence type="ECO:0000313" key="1">
    <source>
        <dbReference type="EMBL" id="GER26944.1"/>
    </source>
</evidence>
<dbReference type="EMBL" id="BKCP01001336">
    <property type="protein sequence ID" value="GER26944.1"/>
    <property type="molecule type" value="Genomic_DNA"/>
</dbReference>
<comment type="caution">
    <text evidence="1">The sequence shown here is derived from an EMBL/GenBank/DDBJ whole genome shotgun (WGS) entry which is preliminary data.</text>
</comment>
<accession>A0A5A7P333</accession>